<evidence type="ECO:0000313" key="1">
    <source>
        <dbReference type="EMBL" id="GHC80971.1"/>
    </source>
</evidence>
<keyword evidence="2" id="KW-1185">Reference proteome</keyword>
<organism evidence="1 2">
    <name type="scientific">Limoniibacter endophyticus</name>
    <dbReference type="NCBI Taxonomy" id="1565040"/>
    <lineage>
        <taxon>Bacteria</taxon>
        <taxon>Pseudomonadati</taxon>
        <taxon>Pseudomonadota</taxon>
        <taxon>Alphaproteobacteria</taxon>
        <taxon>Hyphomicrobiales</taxon>
        <taxon>Bartonellaceae</taxon>
        <taxon>Limoniibacter</taxon>
    </lineage>
</organism>
<dbReference type="Proteomes" id="UP000641137">
    <property type="component" value="Unassembled WGS sequence"/>
</dbReference>
<sequence>MESFVEAGLRVLAIILEMIAQAVKARNEAERQARIEYARNNPADYLRRFGRVREINANDTNTESGSVRSGKAGD</sequence>
<evidence type="ECO:0000313" key="2">
    <source>
        <dbReference type="Proteomes" id="UP000641137"/>
    </source>
</evidence>
<comment type="caution">
    <text evidence="1">The sequence shown here is derived from an EMBL/GenBank/DDBJ whole genome shotgun (WGS) entry which is preliminary data.</text>
</comment>
<accession>A0A8J3DTF7</accession>
<dbReference type="AlphaFoldDB" id="A0A8J3DTF7"/>
<gene>
    <name evidence="1" type="ORF">GCM10010136_34270</name>
</gene>
<proteinExistence type="predicted"/>
<reference evidence="1" key="1">
    <citation type="journal article" date="2014" name="Int. J. Syst. Evol. Microbiol.">
        <title>Complete genome sequence of Corynebacterium casei LMG S-19264T (=DSM 44701T), isolated from a smear-ripened cheese.</title>
        <authorList>
            <consortium name="US DOE Joint Genome Institute (JGI-PGF)"/>
            <person name="Walter F."/>
            <person name="Albersmeier A."/>
            <person name="Kalinowski J."/>
            <person name="Ruckert C."/>
        </authorList>
    </citation>
    <scope>NUCLEOTIDE SEQUENCE</scope>
    <source>
        <strain evidence="1">KCTC 42097</strain>
    </source>
</reference>
<dbReference type="EMBL" id="BMZO01000013">
    <property type="protein sequence ID" value="GHC80971.1"/>
    <property type="molecule type" value="Genomic_DNA"/>
</dbReference>
<protein>
    <submittedName>
        <fullName evidence="1">Uncharacterized protein</fullName>
    </submittedName>
</protein>
<name>A0A8J3DTF7_9HYPH</name>
<reference evidence="1" key="2">
    <citation type="submission" date="2020-09" db="EMBL/GenBank/DDBJ databases">
        <authorList>
            <person name="Sun Q."/>
            <person name="Kim S."/>
        </authorList>
    </citation>
    <scope>NUCLEOTIDE SEQUENCE</scope>
    <source>
        <strain evidence="1">KCTC 42097</strain>
    </source>
</reference>